<keyword evidence="3" id="KW-1185">Reference proteome</keyword>
<dbReference type="Proteomes" id="UP000829685">
    <property type="component" value="Unassembled WGS sequence"/>
</dbReference>
<evidence type="ECO:0000313" key="2">
    <source>
        <dbReference type="EMBL" id="KAI1870136.1"/>
    </source>
</evidence>
<dbReference type="AlphaFoldDB" id="A0A9P9WM38"/>
<dbReference type="InterPro" id="IPR050266">
    <property type="entry name" value="AB_hydrolase_sf"/>
</dbReference>
<dbReference type="Pfam" id="PF00561">
    <property type="entry name" value="Abhydrolase_1"/>
    <property type="match status" value="1"/>
</dbReference>
<protein>
    <recommendedName>
        <fullName evidence="1">AB hydrolase-1 domain-containing protein</fullName>
    </recommendedName>
</protein>
<accession>A0A9P9WM38</accession>
<proteinExistence type="predicted"/>
<dbReference type="InterPro" id="IPR029058">
    <property type="entry name" value="AB_hydrolase_fold"/>
</dbReference>
<dbReference type="PANTHER" id="PTHR43798:SF33">
    <property type="entry name" value="HYDROLASE, PUTATIVE (AFU_ORTHOLOGUE AFUA_2G14860)-RELATED"/>
    <property type="match status" value="1"/>
</dbReference>
<evidence type="ECO:0000259" key="1">
    <source>
        <dbReference type="Pfam" id="PF00561"/>
    </source>
</evidence>
<organism evidence="2 3">
    <name type="scientific">Neoarthrinium moseri</name>
    <dbReference type="NCBI Taxonomy" id="1658444"/>
    <lineage>
        <taxon>Eukaryota</taxon>
        <taxon>Fungi</taxon>
        <taxon>Dikarya</taxon>
        <taxon>Ascomycota</taxon>
        <taxon>Pezizomycotina</taxon>
        <taxon>Sordariomycetes</taxon>
        <taxon>Xylariomycetidae</taxon>
        <taxon>Amphisphaeriales</taxon>
        <taxon>Apiosporaceae</taxon>
        <taxon>Neoarthrinium</taxon>
    </lineage>
</organism>
<evidence type="ECO:0000313" key="3">
    <source>
        <dbReference type="Proteomes" id="UP000829685"/>
    </source>
</evidence>
<dbReference type="EMBL" id="JAFIMR010000014">
    <property type="protein sequence ID" value="KAI1870136.1"/>
    <property type="molecule type" value="Genomic_DNA"/>
</dbReference>
<dbReference type="PANTHER" id="PTHR43798">
    <property type="entry name" value="MONOACYLGLYCEROL LIPASE"/>
    <property type="match status" value="1"/>
</dbReference>
<dbReference type="PRINTS" id="PR00111">
    <property type="entry name" value="ABHYDROLASE"/>
</dbReference>
<comment type="caution">
    <text evidence="2">The sequence shown here is derived from an EMBL/GenBank/DDBJ whole genome shotgun (WGS) entry which is preliminary data.</text>
</comment>
<dbReference type="GO" id="GO:0016020">
    <property type="term" value="C:membrane"/>
    <property type="evidence" value="ECO:0007669"/>
    <property type="project" value="TreeGrafter"/>
</dbReference>
<dbReference type="Gene3D" id="3.40.50.1820">
    <property type="entry name" value="alpha/beta hydrolase"/>
    <property type="match status" value="1"/>
</dbReference>
<dbReference type="GO" id="GO:0047372">
    <property type="term" value="F:monoacylglycerol lipase activity"/>
    <property type="evidence" value="ECO:0007669"/>
    <property type="project" value="TreeGrafter"/>
</dbReference>
<name>A0A9P9WM38_9PEZI</name>
<sequence length="400" mass="43200">MLSHFFVPLGTKSRAAVLGATCLTLGFVLAPYFRQANKTGVFKRSPKSTLLNGLSERELAALPYPPGVLPGGRDVSTPYGSIRVYEWGPEDGEKVLFLHGISTPVISLGDLAHELSGKGYRVMLFDLFGRGYSDAPSDLTYDARLYVTQILLVLASSPISWSKFHLVGYSLGGCLAVSFARYYPHLLESLTSIAGGGLIRPHHVGWQSKLLYNAGILPEWAVRYLVRRRIRPSAAPPRAAGGTDIMAAESKMQPGNGDASGGNGFDSASISRYRPGVKVSSVVAWQIDHHEGFINAFLSTIRNAPIYSPQQDWAALSSILRERRQAKDSLLPQGLEGGKILLILGKDDPVVVPSETIDDAEKALGKDGVQAVILPAGHELPITLSIEVANCIDSFAVKRH</sequence>
<dbReference type="GO" id="GO:0046464">
    <property type="term" value="P:acylglycerol catabolic process"/>
    <property type="evidence" value="ECO:0007669"/>
    <property type="project" value="TreeGrafter"/>
</dbReference>
<feature type="domain" description="AB hydrolase-1" evidence="1">
    <location>
        <begin position="95"/>
        <end position="223"/>
    </location>
</feature>
<reference evidence="2" key="1">
    <citation type="submission" date="2021-03" db="EMBL/GenBank/DDBJ databases">
        <title>Revisited historic fungal species revealed as producer of novel bioactive compounds through whole genome sequencing and comparative genomics.</title>
        <authorList>
            <person name="Vignolle G.A."/>
            <person name="Hochenegger N."/>
            <person name="Mach R.L."/>
            <person name="Mach-Aigner A.R."/>
            <person name="Javad Rahimi M."/>
            <person name="Salim K.A."/>
            <person name="Chan C.M."/>
            <person name="Lim L.B.L."/>
            <person name="Cai F."/>
            <person name="Druzhinina I.S."/>
            <person name="U'Ren J.M."/>
            <person name="Derntl C."/>
        </authorList>
    </citation>
    <scope>NUCLEOTIDE SEQUENCE</scope>
    <source>
        <strain evidence="2">TUCIM 5799</strain>
    </source>
</reference>
<dbReference type="InterPro" id="IPR000073">
    <property type="entry name" value="AB_hydrolase_1"/>
</dbReference>
<dbReference type="SUPFAM" id="SSF53474">
    <property type="entry name" value="alpha/beta-Hydrolases"/>
    <property type="match status" value="1"/>
</dbReference>
<gene>
    <name evidence="2" type="ORF">JX265_006306</name>
</gene>